<evidence type="ECO:0000313" key="2">
    <source>
        <dbReference type="EMBL" id="ABQ76851.1"/>
    </source>
</evidence>
<feature type="compositionally biased region" description="Polar residues" evidence="1">
    <location>
        <begin position="75"/>
        <end position="92"/>
    </location>
</feature>
<reference evidence="2" key="1">
    <citation type="submission" date="2007-05" db="EMBL/GenBank/DDBJ databases">
        <title>Complete sequence of Pseudomonas putida F1.</title>
        <authorList>
            <consortium name="US DOE Joint Genome Institute"/>
            <person name="Copeland A."/>
            <person name="Lucas S."/>
            <person name="Lapidus A."/>
            <person name="Barry K."/>
            <person name="Detter J.C."/>
            <person name="Glavina del Rio T."/>
            <person name="Hammon N."/>
            <person name="Israni S."/>
            <person name="Dalin E."/>
            <person name="Tice H."/>
            <person name="Pitluck S."/>
            <person name="Chain P."/>
            <person name="Malfatti S."/>
            <person name="Shin M."/>
            <person name="Vergez L."/>
            <person name="Schmutz J."/>
            <person name="Larimer F."/>
            <person name="Land M."/>
            <person name="Hauser L."/>
            <person name="Kyrpides N."/>
            <person name="Lykidis A."/>
            <person name="Parales R."/>
            <person name="Richardson P."/>
        </authorList>
    </citation>
    <scope>NUCLEOTIDE SEQUENCE [LARGE SCALE GENOMIC DNA]</scope>
    <source>
        <strain evidence="2">F1</strain>
    </source>
</reference>
<dbReference type="EMBL" id="CP000712">
    <property type="protein sequence ID" value="ABQ76851.1"/>
    <property type="molecule type" value="Genomic_DNA"/>
</dbReference>
<accession>A5VY91</accession>
<organism evidence="2">
    <name type="scientific">Pseudomonas putida (strain ATCC 700007 / DSM 6899 / JCM 31910 / BCRC 17059 / LMG 24140 / F1)</name>
    <dbReference type="NCBI Taxonomy" id="351746"/>
    <lineage>
        <taxon>Bacteria</taxon>
        <taxon>Pseudomonadati</taxon>
        <taxon>Pseudomonadota</taxon>
        <taxon>Gammaproteobacteria</taxon>
        <taxon>Pseudomonadales</taxon>
        <taxon>Pseudomonadaceae</taxon>
        <taxon>Pseudomonas</taxon>
    </lineage>
</organism>
<dbReference type="HOGENOM" id="CLU_2410965_0_0_6"/>
<protein>
    <submittedName>
        <fullName evidence="2">Uncharacterized protein</fullName>
    </submittedName>
</protein>
<dbReference type="KEGG" id="ppf:Pput_0686"/>
<proteinExistence type="predicted"/>
<evidence type="ECO:0000256" key="1">
    <source>
        <dbReference type="SAM" id="MobiDB-lite"/>
    </source>
</evidence>
<feature type="region of interest" description="Disordered" evidence="1">
    <location>
        <begin position="1"/>
        <end position="25"/>
    </location>
</feature>
<dbReference type="AlphaFoldDB" id="A5VY91"/>
<name>A5VY91_PSEP1</name>
<feature type="region of interest" description="Disordered" evidence="1">
    <location>
        <begin position="73"/>
        <end position="92"/>
    </location>
</feature>
<gene>
    <name evidence="2" type="ordered locus">Pput_0686</name>
</gene>
<sequence>MTIQQGESISEHAAQAPRRHTTAHRLQRHASLLPIFRYQAAACERQLAQSCVPFLETVAAAATAATWACPVETPVTPSNPECSPSASPTETP</sequence>